<protein>
    <recommendedName>
        <fullName evidence="5">Protein kinase domain-containing protein</fullName>
    </recommendedName>
</protein>
<dbReference type="SUPFAM" id="SSF56112">
    <property type="entry name" value="Protein kinase-like (PK-like)"/>
    <property type="match status" value="1"/>
</dbReference>
<dbReference type="GO" id="GO:0005524">
    <property type="term" value="F:ATP binding"/>
    <property type="evidence" value="ECO:0007669"/>
    <property type="project" value="UniProtKB-UniRule"/>
</dbReference>
<comment type="caution">
    <text evidence="3">The sequence shown here is derived from an EMBL/GenBank/DDBJ whole genome shotgun (WGS) entry which is preliminary data.</text>
</comment>
<dbReference type="AlphaFoldDB" id="A0AAV5EE89"/>
<accession>A0AAV5EE89</accession>
<dbReference type="Gene3D" id="3.30.200.20">
    <property type="entry name" value="Phosphorylase Kinase, domain 1"/>
    <property type="match status" value="1"/>
</dbReference>
<reference evidence="3" key="2">
    <citation type="submission" date="2021-12" db="EMBL/GenBank/DDBJ databases">
        <title>Resequencing data analysis of finger millet.</title>
        <authorList>
            <person name="Hatakeyama M."/>
            <person name="Aluri S."/>
            <person name="Balachadran M.T."/>
            <person name="Sivarajan S.R."/>
            <person name="Poveda L."/>
            <person name="Shimizu-Inatsugi R."/>
            <person name="Schlapbach R."/>
            <person name="Sreeman S.M."/>
            <person name="Shimizu K.K."/>
        </authorList>
    </citation>
    <scope>NUCLEOTIDE SEQUENCE</scope>
</reference>
<feature type="region of interest" description="Disordered" evidence="2">
    <location>
        <begin position="1"/>
        <end position="30"/>
    </location>
</feature>
<keyword evidence="1" id="KW-0547">Nucleotide-binding</keyword>
<evidence type="ECO:0008006" key="5">
    <source>
        <dbReference type="Google" id="ProtNLM"/>
    </source>
</evidence>
<gene>
    <name evidence="3" type="primary">gb08081</name>
    <name evidence="3" type="ORF">PR202_gb08081</name>
</gene>
<dbReference type="InterPro" id="IPR011009">
    <property type="entry name" value="Kinase-like_dom_sf"/>
</dbReference>
<feature type="compositionally biased region" description="Basic and acidic residues" evidence="2">
    <location>
        <begin position="15"/>
        <end position="30"/>
    </location>
</feature>
<name>A0AAV5EE89_ELECO</name>
<organism evidence="3 4">
    <name type="scientific">Eleusine coracana subsp. coracana</name>
    <dbReference type="NCBI Taxonomy" id="191504"/>
    <lineage>
        <taxon>Eukaryota</taxon>
        <taxon>Viridiplantae</taxon>
        <taxon>Streptophyta</taxon>
        <taxon>Embryophyta</taxon>
        <taxon>Tracheophyta</taxon>
        <taxon>Spermatophyta</taxon>
        <taxon>Magnoliopsida</taxon>
        <taxon>Liliopsida</taxon>
        <taxon>Poales</taxon>
        <taxon>Poaceae</taxon>
        <taxon>PACMAD clade</taxon>
        <taxon>Chloridoideae</taxon>
        <taxon>Cynodonteae</taxon>
        <taxon>Eleusininae</taxon>
        <taxon>Eleusine</taxon>
    </lineage>
</organism>
<sequence>MHRGCLSCRGHLRHDRASSRRRDTPKLEPSRYNLVHDQRRRRYQGAAAEDRKKKKRCMISVGSYEDEGVVGEGRFGVVFRARHRGTGQDTAVKSYRSDYDDGIKDDGAPIMAATPS</sequence>
<evidence type="ECO:0000313" key="4">
    <source>
        <dbReference type="Proteomes" id="UP001054889"/>
    </source>
</evidence>
<evidence type="ECO:0000256" key="1">
    <source>
        <dbReference type="PROSITE-ProRule" id="PRU10141"/>
    </source>
</evidence>
<dbReference type="PROSITE" id="PS00107">
    <property type="entry name" value="PROTEIN_KINASE_ATP"/>
    <property type="match status" value="1"/>
</dbReference>
<feature type="binding site" evidence="1">
    <location>
        <position position="93"/>
    </location>
    <ligand>
        <name>ATP</name>
        <dbReference type="ChEBI" id="CHEBI:30616"/>
    </ligand>
</feature>
<keyword evidence="4" id="KW-1185">Reference proteome</keyword>
<dbReference type="EMBL" id="BQKI01000075">
    <property type="protein sequence ID" value="GJN20678.1"/>
    <property type="molecule type" value="Genomic_DNA"/>
</dbReference>
<evidence type="ECO:0000313" key="3">
    <source>
        <dbReference type="EMBL" id="GJN20678.1"/>
    </source>
</evidence>
<proteinExistence type="predicted"/>
<evidence type="ECO:0000256" key="2">
    <source>
        <dbReference type="SAM" id="MobiDB-lite"/>
    </source>
</evidence>
<keyword evidence="1" id="KW-0067">ATP-binding</keyword>
<dbReference type="Proteomes" id="UP001054889">
    <property type="component" value="Unassembled WGS sequence"/>
</dbReference>
<reference evidence="3" key="1">
    <citation type="journal article" date="2018" name="DNA Res.">
        <title>Multiple hybrid de novo genome assembly of finger millet, an orphan allotetraploid crop.</title>
        <authorList>
            <person name="Hatakeyama M."/>
            <person name="Aluri S."/>
            <person name="Balachadran M.T."/>
            <person name="Sivarajan S.R."/>
            <person name="Patrignani A."/>
            <person name="Gruter S."/>
            <person name="Poveda L."/>
            <person name="Shimizu-Inatsugi R."/>
            <person name="Baeten J."/>
            <person name="Francoijs K.J."/>
            <person name="Nataraja K.N."/>
            <person name="Reddy Y.A.N."/>
            <person name="Phadnis S."/>
            <person name="Ravikumar R.L."/>
            <person name="Schlapbach R."/>
            <person name="Sreeman S.M."/>
            <person name="Shimizu K.K."/>
        </authorList>
    </citation>
    <scope>NUCLEOTIDE SEQUENCE</scope>
</reference>
<dbReference type="InterPro" id="IPR017441">
    <property type="entry name" value="Protein_kinase_ATP_BS"/>
</dbReference>